<evidence type="ECO:0000313" key="6">
    <source>
        <dbReference type="EMBL" id="SHO64374.1"/>
    </source>
</evidence>
<dbReference type="Proteomes" id="UP000184609">
    <property type="component" value="Unassembled WGS sequence"/>
</dbReference>
<accession>A0A1M7ZHM2</accession>
<feature type="domain" description="OmpA-like" evidence="5">
    <location>
        <begin position="677"/>
        <end position="790"/>
    </location>
</feature>
<gene>
    <name evidence="6" type="ORF">SAMN04488108_3409</name>
</gene>
<comment type="subcellular location">
    <subcellularLocation>
        <location evidence="1">Cell outer membrane</location>
    </subcellularLocation>
</comment>
<proteinExistence type="predicted"/>
<protein>
    <submittedName>
        <fullName evidence="6">Outer membrane protein OmpA</fullName>
    </submittedName>
</protein>
<keyword evidence="7" id="KW-1185">Reference proteome</keyword>
<dbReference type="PANTHER" id="PTHR30329">
    <property type="entry name" value="STATOR ELEMENT OF FLAGELLAR MOTOR COMPLEX"/>
    <property type="match status" value="1"/>
</dbReference>
<dbReference type="Pfam" id="PF00691">
    <property type="entry name" value="OmpA"/>
    <property type="match status" value="1"/>
</dbReference>
<dbReference type="InterPro" id="IPR050330">
    <property type="entry name" value="Bact_OuterMem_StrucFunc"/>
</dbReference>
<keyword evidence="3" id="KW-0998">Cell outer membrane</keyword>
<dbReference type="RefSeq" id="WP_073573016.1">
    <property type="nucleotide sequence ID" value="NZ_FRXN01000005.1"/>
</dbReference>
<evidence type="ECO:0000256" key="2">
    <source>
        <dbReference type="ARBA" id="ARBA00023136"/>
    </source>
</evidence>
<keyword evidence="2 4" id="KW-0472">Membrane</keyword>
<evidence type="ECO:0000256" key="4">
    <source>
        <dbReference type="PROSITE-ProRule" id="PRU00473"/>
    </source>
</evidence>
<name>A0A1M7ZHM2_9BACT</name>
<dbReference type="STRING" id="1073327.SAMN04488108_3409"/>
<evidence type="ECO:0000259" key="5">
    <source>
        <dbReference type="PROSITE" id="PS51123"/>
    </source>
</evidence>
<dbReference type="InterPro" id="IPR036737">
    <property type="entry name" value="OmpA-like_sf"/>
</dbReference>
<evidence type="ECO:0000256" key="1">
    <source>
        <dbReference type="ARBA" id="ARBA00004442"/>
    </source>
</evidence>
<dbReference type="OrthoDB" id="654178at2"/>
<reference evidence="7" key="1">
    <citation type="submission" date="2016-12" db="EMBL/GenBank/DDBJ databases">
        <authorList>
            <person name="Varghese N."/>
            <person name="Submissions S."/>
        </authorList>
    </citation>
    <scope>NUCLEOTIDE SEQUENCE [LARGE SCALE GENOMIC DNA]</scope>
    <source>
        <strain evidence="7">DSM 25035</strain>
    </source>
</reference>
<dbReference type="PROSITE" id="PS51123">
    <property type="entry name" value="OMPA_2"/>
    <property type="match status" value="1"/>
</dbReference>
<evidence type="ECO:0000313" key="7">
    <source>
        <dbReference type="Proteomes" id="UP000184609"/>
    </source>
</evidence>
<dbReference type="InterPro" id="IPR006665">
    <property type="entry name" value="OmpA-like"/>
</dbReference>
<dbReference type="CDD" id="cd07185">
    <property type="entry name" value="OmpA_C-like"/>
    <property type="match status" value="1"/>
</dbReference>
<dbReference type="SUPFAM" id="SSF103088">
    <property type="entry name" value="OmpA-like"/>
    <property type="match status" value="1"/>
</dbReference>
<evidence type="ECO:0000256" key="3">
    <source>
        <dbReference type="ARBA" id="ARBA00023237"/>
    </source>
</evidence>
<sequence>MKKLVSIFAILLFISPAFGQQYGYKWRFGFSAGTTNYFGDIRPLGIKNFDQFTKLYKRYNHYSENLSYQASIEYALGNSVGLMFTAGSYQFGSGDRFVKNDGTLYTEGMNFDRALNFQTNVTDAGLSFVIKPDNNWLLSGKSFFAPYIVLGLGVQSFNVYGDLLDADGNEYNYKNLNVIPDGTFETSLRELETEVVGGYNKATMYANLGLGFRIRIAKGIEIFAQSDFKRAATDYLDDVSGVYRTSYDNDFQQYAAKPGTNLVTLDNPYRGMENGKGDWYIYHGIGVKFSLGANKESFNPPVISQRYTFVPTELSAKQMEKADSTQVNAIQSAPVTNNYFTVIQLPSWEQNGFMRDSTAMDSVAKAELELVRDSLLAQRATVQSDLLQSQNQLAQIDETIELARRDSTVSAEITETRVASLENERSIANGQLTSLNTIDAQIEFKLDSIQAVEVNDEVHYMDSTAMMKQLLIYPGQVSKILYSASGPTEVYLDSLSANQDSTQVMLARATSATDSTNSDMMSKEEFEEKMEEFRSEMLQAQAKRDSAMIMAFASRIPEPQEYEPQETEPQELQVNTEAMDEKTAKKMEKNRKKQEKLEKKNNELLKDALLVGGTAAATSAIANSGDKKAAEEQARRDSLMMAQIKADSILIDSLQRITTVTPTPDTVVVEKSVPTLSHALLNQSKIEIFFGINQTGLTSSEEEKLKKVIEVLNENPDLGLELTGYADNTGTVSYNLQISSKRVASVKDYFISQGIEESRINSDVGGLIIRGATKGSSDSDRKVEVRFREN</sequence>
<dbReference type="Gene3D" id="3.30.1330.60">
    <property type="entry name" value="OmpA-like domain"/>
    <property type="match status" value="1"/>
</dbReference>
<dbReference type="AlphaFoldDB" id="A0A1M7ZHM2"/>
<organism evidence="6 7">
    <name type="scientific">Algoriphagus zhangzhouensis</name>
    <dbReference type="NCBI Taxonomy" id="1073327"/>
    <lineage>
        <taxon>Bacteria</taxon>
        <taxon>Pseudomonadati</taxon>
        <taxon>Bacteroidota</taxon>
        <taxon>Cytophagia</taxon>
        <taxon>Cytophagales</taxon>
        <taxon>Cyclobacteriaceae</taxon>
        <taxon>Algoriphagus</taxon>
    </lineage>
</organism>
<dbReference type="PRINTS" id="PR01021">
    <property type="entry name" value="OMPADOMAIN"/>
</dbReference>
<dbReference type="PANTHER" id="PTHR30329:SF21">
    <property type="entry name" value="LIPOPROTEIN YIAD-RELATED"/>
    <property type="match status" value="1"/>
</dbReference>
<dbReference type="EMBL" id="FRXN01000005">
    <property type="protein sequence ID" value="SHO64374.1"/>
    <property type="molecule type" value="Genomic_DNA"/>
</dbReference>
<dbReference type="GO" id="GO:0009279">
    <property type="term" value="C:cell outer membrane"/>
    <property type="evidence" value="ECO:0007669"/>
    <property type="project" value="UniProtKB-SubCell"/>
</dbReference>
<dbReference type="InterPro" id="IPR006664">
    <property type="entry name" value="OMP_bac"/>
</dbReference>